<comment type="subcellular location">
    <subcellularLocation>
        <location evidence="1">Cell membrane</location>
        <topology evidence="1">Peripheral membrane protein</topology>
        <orientation evidence="1">Cytoplasmic side</orientation>
    </subcellularLocation>
</comment>
<keyword evidence="6" id="KW-0472">Membrane</keyword>
<dbReference type="CDD" id="cd17907">
    <property type="entry name" value="FliY_FliN-Y"/>
    <property type="match status" value="1"/>
</dbReference>
<gene>
    <name evidence="10" type="ORF">JOC27_000398</name>
</gene>
<dbReference type="InterPro" id="IPR001172">
    <property type="entry name" value="FliN_T3SS_HrcQb"/>
</dbReference>
<dbReference type="InterPro" id="IPR051469">
    <property type="entry name" value="FliN/MopA/SpaO"/>
</dbReference>
<dbReference type="SUPFAM" id="SSF103039">
    <property type="entry name" value="CheC-like"/>
    <property type="match status" value="1"/>
</dbReference>
<protein>
    <submittedName>
        <fullName evidence="10">Flagellar motor switch protein FliN/FliY</fullName>
    </submittedName>
</protein>
<comment type="similarity">
    <text evidence="2">Belongs to the FliN/MopA/SpaO family.</text>
</comment>
<dbReference type="NCBIfam" id="TIGR02480">
    <property type="entry name" value="fliN"/>
    <property type="match status" value="1"/>
</dbReference>
<keyword evidence="10" id="KW-0969">Cilium</keyword>
<evidence type="ECO:0000256" key="1">
    <source>
        <dbReference type="ARBA" id="ARBA00004413"/>
    </source>
</evidence>
<feature type="compositionally biased region" description="Polar residues" evidence="7">
    <location>
        <begin position="283"/>
        <end position="294"/>
    </location>
</feature>
<feature type="domain" description="CheC-like protein" evidence="9">
    <location>
        <begin position="161"/>
        <end position="196"/>
    </location>
</feature>
<dbReference type="PANTHER" id="PTHR43484">
    <property type="match status" value="1"/>
</dbReference>
<keyword evidence="11" id="KW-1185">Reference proteome</keyword>
<name>A0ABS2Q596_9BACL</name>
<evidence type="ECO:0000259" key="9">
    <source>
        <dbReference type="Pfam" id="PF04509"/>
    </source>
</evidence>
<feature type="domain" description="Flagellar motor switch protein FliN-like C-terminal" evidence="8">
    <location>
        <begin position="339"/>
        <end position="409"/>
    </location>
</feature>
<dbReference type="Gene3D" id="2.30.330.10">
    <property type="entry name" value="SpoA-like"/>
    <property type="match status" value="1"/>
</dbReference>
<evidence type="ECO:0000313" key="10">
    <source>
        <dbReference type="EMBL" id="MBM7656957.1"/>
    </source>
</evidence>
<dbReference type="Gene3D" id="3.40.1550.10">
    <property type="entry name" value="CheC-like"/>
    <property type="match status" value="1"/>
</dbReference>
<sequence>MSDGKLTQEEIDALLGNGGQSADTGISSTSPEKPQMDNLSPTSGESINHPVNTSSFDDTSLSEMEQDVLGEIGNISFGSAATALSTCLNQKVEITTPIVTVVHKEQLSQEFPVPYVSVRVNYTEGFKGSCMLVIKISDASIIANLMMGGDGKNPSTEISEMEMSAVQEAMNQMMGSSSTAMSTVFNKRIDISPPELTLMDVRTKRGMEYVPEDEVMFEISFQLKIGDLVDSNIMLVVPIEFGKTLVQLLLENTNHEEIAAPAESMEEIGAYPQNEAEHDISSTEENWQSNSQTAAAEPVLNEKDVAPKPVQNVQPVAFADFGKEESPKQAGTTPRNLDLLMDIPLDVSVELGHTQKTVREVLELGPGSIIELDKLAGEAIDILVNSKYIAKGEVVVVDENFGIRITEILNHYDRLKNLK</sequence>
<dbReference type="Pfam" id="PF04509">
    <property type="entry name" value="CheC"/>
    <property type="match status" value="2"/>
</dbReference>
<accession>A0ABS2Q596</accession>
<evidence type="ECO:0000256" key="2">
    <source>
        <dbReference type="ARBA" id="ARBA00009226"/>
    </source>
</evidence>
<dbReference type="InterPro" id="IPR036429">
    <property type="entry name" value="SpoA-like_sf"/>
</dbReference>
<dbReference type="Proteomes" id="UP000823201">
    <property type="component" value="Unassembled WGS sequence"/>
</dbReference>
<proteinExistence type="inferred from homology"/>
<evidence type="ECO:0000256" key="7">
    <source>
        <dbReference type="SAM" id="MobiDB-lite"/>
    </source>
</evidence>
<keyword evidence="10" id="KW-0966">Cell projection</keyword>
<keyword evidence="3" id="KW-1003">Cell membrane</keyword>
<feature type="region of interest" description="Disordered" evidence="7">
    <location>
        <begin position="275"/>
        <end position="295"/>
    </location>
</feature>
<dbReference type="PRINTS" id="PR00956">
    <property type="entry name" value="FLGMOTORFLIN"/>
</dbReference>
<evidence type="ECO:0000256" key="6">
    <source>
        <dbReference type="ARBA" id="ARBA00023136"/>
    </source>
</evidence>
<evidence type="ECO:0000256" key="3">
    <source>
        <dbReference type="ARBA" id="ARBA00022475"/>
    </source>
</evidence>
<feature type="region of interest" description="Disordered" evidence="7">
    <location>
        <begin position="1"/>
        <end position="59"/>
    </location>
</feature>
<evidence type="ECO:0000256" key="4">
    <source>
        <dbReference type="ARBA" id="ARBA00022500"/>
    </source>
</evidence>
<dbReference type="NCBIfam" id="NF005995">
    <property type="entry name" value="PRK08119.1"/>
    <property type="match status" value="1"/>
</dbReference>
<dbReference type="InterPro" id="IPR012826">
    <property type="entry name" value="FliN"/>
</dbReference>
<dbReference type="EMBL" id="JAFBEV010000003">
    <property type="protein sequence ID" value="MBM7656957.1"/>
    <property type="molecule type" value="Genomic_DNA"/>
</dbReference>
<feature type="compositionally biased region" description="Polar residues" evidence="7">
    <location>
        <begin position="20"/>
        <end position="59"/>
    </location>
</feature>
<feature type="domain" description="CheC-like protein" evidence="9">
    <location>
        <begin position="64"/>
        <end position="99"/>
    </location>
</feature>
<dbReference type="InterPro" id="IPR001543">
    <property type="entry name" value="FliN-like_C"/>
</dbReference>
<keyword evidence="10" id="KW-0282">Flagellum</keyword>
<keyword evidence="4" id="KW-0145">Chemotaxis</keyword>
<evidence type="ECO:0000256" key="5">
    <source>
        <dbReference type="ARBA" id="ARBA00022779"/>
    </source>
</evidence>
<dbReference type="SUPFAM" id="SSF101801">
    <property type="entry name" value="Surface presentation of antigens (SPOA)"/>
    <property type="match status" value="1"/>
</dbReference>
<comment type="caution">
    <text evidence="10">The sequence shown here is derived from an EMBL/GenBank/DDBJ whole genome shotgun (WGS) entry which is preliminary data.</text>
</comment>
<dbReference type="InterPro" id="IPR028976">
    <property type="entry name" value="CheC-like_sf"/>
</dbReference>
<reference evidence="10 11" key="1">
    <citation type="submission" date="2021-01" db="EMBL/GenBank/DDBJ databases">
        <title>Genomic Encyclopedia of Type Strains, Phase IV (KMG-IV): sequencing the most valuable type-strain genomes for metagenomic binning, comparative biology and taxonomic classification.</title>
        <authorList>
            <person name="Goeker M."/>
        </authorList>
    </citation>
    <scope>NUCLEOTIDE SEQUENCE [LARGE SCALE GENOMIC DNA]</scope>
    <source>
        <strain evidence="10 11">DSM 100968</strain>
    </source>
</reference>
<evidence type="ECO:0000259" key="8">
    <source>
        <dbReference type="Pfam" id="PF01052"/>
    </source>
</evidence>
<organism evidence="10 11">
    <name type="scientific">Sporolactobacillus spathodeae</name>
    <dbReference type="NCBI Taxonomy" id="1465502"/>
    <lineage>
        <taxon>Bacteria</taxon>
        <taxon>Bacillati</taxon>
        <taxon>Bacillota</taxon>
        <taxon>Bacilli</taxon>
        <taxon>Bacillales</taxon>
        <taxon>Sporolactobacillaceae</taxon>
        <taxon>Sporolactobacillus</taxon>
    </lineage>
</organism>
<evidence type="ECO:0000313" key="11">
    <source>
        <dbReference type="Proteomes" id="UP000823201"/>
    </source>
</evidence>
<keyword evidence="5" id="KW-0283">Flagellar rotation</keyword>
<dbReference type="InterPro" id="IPR007597">
    <property type="entry name" value="CheC"/>
</dbReference>
<dbReference type="RefSeq" id="WP_205005324.1">
    <property type="nucleotide sequence ID" value="NZ_CBCRXA010000003.1"/>
</dbReference>
<dbReference type="Pfam" id="PF01052">
    <property type="entry name" value="FliMN_C"/>
    <property type="match status" value="1"/>
</dbReference>
<dbReference type="PANTHER" id="PTHR43484:SF1">
    <property type="entry name" value="FLAGELLAR MOTOR SWITCH PROTEIN FLIN"/>
    <property type="match status" value="1"/>
</dbReference>